<evidence type="ECO:0000313" key="1">
    <source>
        <dbReference type="EMBL" id="KAK4226758.1"/>
    </source>
</evidence>
<dbReference type="AlphaFoldDB" id="A0AAN7GY18"/>
<gene>
    <name evidence="1" type="ORF">QBC38DRAFT_545745</name>
</gene>
<sequence length="223" mass="25177">MPRTGDYYPHGSEIDQTPYLVWTDHVTGAVQSTAGALLPPNYQKADDDALPWICLIRSYDDAAVLEFIEMVTGTRRYSEWQDENSKPIEMKGALIPEGYQLEEREPDRPWVCPVRSCRMLCENSFTLGFHFARIHKSAELNDNDDGTFSIVGTYAGQAPRVVSKRPLDPNEPPIVEPWFWFKRPGRSSEIIRIQDSCPGFVNAKESAETSISCQPPSLKQPPS</sequence>
<reference evidence="1" key="1">
    <citation type="journal article" date="2023" name="Mol. Phylogenet. Evol.">
        <title>Genome-scale phylogeny and comparative genomics of the fungal order Sordariales.</title>
        <authorList>
            <person name="Hensen N."/>
            <person name="Bonometti L."/>
            <person name="Westerberg I."/>
            <person name="Brannstrom I.O."/>
            <person name="Guillou S."/>
            <person name="Cros-Aarteil S."/>
            <person name="Calhoun S."/>
            <person name="Haridas S."/>
            <person name="Kuo A."/>
            <person name="Mondo S."/>
            <person name="Pangilinan J."/>
            <person name="Riley R."/>
            <person name="LaButti K."/>
            <person name="Andreopoulos B."/>
            <person name="Lipzen A."/>
            <person name="Chen C."/>
            <person name="Yan M."/>
            <person name="Daum C."/>
            <person name="Ng V."/>
            <person name="Clum A."/>
            <person name="Steindorff A."/>
            <person name="Ohm R.A."/>
            <person name="Martin F."/>
            <person name="Silar P."/>
            <person name="Natvig D.O."/>
            <person name="Lalanne C."/>
            <person name="Gautier V."/>
            <person name="Ament-Velasquez S.L."/>
            <person name="Kruys A."/>
            <person name="Hutchinson M.I."/>
            <person name="Powell A.J."/>
            <person name="Barry K."/>
            <person name="Miller A.N."/>
            <person name="Grigoriev I.V."/>
            <person name="Debuchy R."/>
            <person name="Gladieux P."/>
            <person name="Hiltunen Thoren M."/>
            <person name="Johannesson H."/>
        </authorList>
    </citation>
    <scope>NUCLEOTIDE SEQUENCE</scope>
    <source>
        <strain evidence="1">CBS 990.96</strain>
    </source>
</reference>
<organism evidence="1 2">
    <name type="scientific">Podospora fimiseda</name>
    <dbReference type="NCBI Taxonomy" id="252190"/>
    <lineage>
        <taxon>Eukaryota</taxon>
        <taxon>Fungi</taxon>
        <taxon>Dikarya</taxon>
        <taxon>Ascomycota</taxon>
        <taxon>Pezizomycotina</taxon>
        <taxon>Sordariomycetes</taxon>
        <taxon>Sordariomycetidae</taxon>
        <taxon>Sordariales</taxon>
        <taxon>Podosporaceae</taxon>
        <taxon>Podospora</taxon>
    </lineage>
</organism>
<proteinExistence type="predicted"/>
<dbReference type="Proteomes" id="UP001301958">
    <property type="component" value="Unassembled WGS sequence"/>
</dbReference>
<dbReference type="EMBL" id="MU865343">
    <property type="protein sequence ID" value="KAK4226758.1"/>
    <property type="molecule type" value="Genomic_DNA"/>
</dbReference>
<keyword evidence="2" id="KW-1185">Reference proteome</keyword>
<name>A0AAN7GY18_9PEZI</name>
<protein>
    <submittedName>
        <fullName evidence="1">Uncharacterized protein</fullName>
    </submittedName>
</protein>
<evidence type="ECO:0000313" key="2">
    <source>
        <dbReference type="Proteomes" id="UP001301958"/>
    </source>
</evidence>
<comment type="caution">
    <text evidence="1">The sequence shown here is derived from an EMBL/GenBank/DDBJ whole genome shotgun (WGS) entry which is preliminary data.</text>
</comment>
<accession>A0AAN7GY18</accession>
<reference evidence="1" key="2">
    <citation type="submission" date="2023-05" db="EMBL/GenBank/DDBJ databases">
        <authorList>
            <consortium name="Lawrence Berkeley National Laboratory"/>
            <person name="Steindorff A."/>
            <person name="Hensen N."/>
            <person name="Bonometti L."/>
            <person name="Westerberg I."/>
            <person name="Brannstrom I.O."/>
            <person name="Guillou S."/>
            <person name="Cros-Aarteil S."/>
            <person name="Calhoun S."/>
            <person name="Haridas S."/>
            <person name="Kuo A."/>
            <person name="Mondo S."/>
            <person name="Pangilinan J."/>
            <person name="Riley R."/>
            <person name="Labutti K."/>
            <person name="Andreopoulos B."/>
            <person name="Lipzen A."/>
            <person name="Chen C."/>
            <person name="Yanf M."/>
            <person name="Daum C."/>
            <person name="Ng V."/>
            <person name="Clum A."/>
            <person name="Ohm R."/>
            <person name="Martin F."/>
            <person name="Silar P."/>
            <person name="Natvig D."/>
            <person name="Lalanne C."/>
            <person name="Gautier V."/>
            <person name="Ament-Velasquez S.L."/>
            <person name="Kruys A."/>
            <person name="Hutchinson M.I."/>
            <person name="Powell A.J."/>
            <person name="Barry K."/>
            <person name="Miller A.N."/>
            <person name="Grigoriev I.V."/>
            <person name="Debuchy R."/>
            <person name="Gladieux P."/>
            <person name="Thoren M.H."/>
            <person name="Johannesson H."/>
        </authorList>
    </citation>
    <scope>NUCLEOTIDE SEQUENCE</scope>
    <source>
        <strain evidence="1">CBS 990.96</strain>
    </source>
</reference>